<evidence type="ECO:0000256" key="1">
    <source>
        <dbReference type="SAM" id="MobiDB-lite"/>
    </source>
</evidence>
<evidence type="ECO:0000313" key="3">
    <source>
        <dbReference type="Proteomes" id="UP000325054"/>
    </source>
</evidence>
<comment type="caution">
    <text evidence="2">The sequence shown here is derived from an EMBL/GenBank/DDBJ whole genome shotgun (WGS) entry which is preliminary data.</text>
</comment>
<organism evidence="2 3">
    <name type="scientific">Rossellomorea aquimaris</name>
    <dbReference type="NCBI Taxonomy" id="189382"/>
    <lineage>
        <taxon>Bacteria</taxon>
        <taxon>Bacillati</taxon>
        <taxon>Bacillota</taxon>
        <taxon>Bacilli</taxon>
        <taxon>Bacillales</taxon>
        <taxon>Bacillaceae</taxon>
        <taxon>Rossellomorea</taxon>
    </lineage>
</organism>
<proteinExistence type="predicted"/>
<dbReference type="AlphaFoldDB" id="A0A5D4TNJ2"/>
<reference evidence="2 3" key="1">
    <citation type="submission" date="2019-08" db="EMBL/GenBank/DDBJ databases">
        <title>Bacillus genomes from the desert of Cuatro Cienegas, Coahuila.</title>
        <authorList>
            <person name="Olmedo-Alvarez G."/>
        </authorList>
    </citation>
    <scope>NUCLEOTIDE SEQUENCE [LARGE SCALE GENOMIC DNA]</scope>
    <source>
        <strain evidence="2 3">CH451a_14T</strain>
    </source>
</reference>
<protein>
    <submittedName>
        <fullName evidence="2">Uncharacterized protein</fullName>
    </submittedName>
</protein>
<evidence type="ECO:0000313" key="2">
    <source>
        <dbReference type="EMBL" id="TYS75794.1"/>
    </source>
</evidence>
<dbReference type="Proteomes" id="UP000325054">
    <property type="component" value="Unassembled WGS sequence"/>
</dbReference>
<dbReference type="RefSeq" id="WP_148992493.1">
    <property type="nucleotide sequence ID" value="NZ_VTEW01000015.1"/>
</dbReference>
<accession>A0A5D4TNJ2</accession>
<dbReference type="EMBL" id="VTEW01000015">
    <property type="protein sequence ID" value="TYS75794.1"/>
    <property type="molecule type" value="Genomic_DNA"/>
</dbReference>
<feature type="region of interest" description="Disordered" evidence="1">
    <location>
        <begin position="75"/>
        <end position="101"/>
    </location>
</feature>
<name>A0A5D4TNJ2_9BACI</name>
<sequence length="101" mass="11775">MLIVWMKEILDQYHQKNPGKKIHSFLYFEKAIWTRYKGRGAVREVDKPKASAHQNNLEETDAFLKKLEKWKQEGEKHLASKRSMPKPLFLGGMGRVSTEGC</sequence>
<gene>
    <name evidence="2" type="ORF">FZC80_16460</name>
</gene>